<feature type="domain" description="Choice-of-anchor A" evidence="5">
    <location>
        <begin position="36"/>
        <end position="275"/>
    </location>
</feature>
<evidence type="ECO:0000256" key="1">
    <source>
        <dbReference type="SAM" id="MobiDB-lite"/>
    </source>
</evidence>
<keyword evidence="2" id="KW-0732">Signal</keyword>
<gene>
    <name evidence="6" type="ordered locus">Cwoe_0404</name>
</gene>
<name>D3F769_CONWI</name>
<dbReference type="InterPro" id="IPR026588">
    <property type="entry name" value="Choice_anch_A"/>
</dbReference>
<organism evidence="6 7">
    <name type="scientific">Conexibacter woesei (strain DSM 14684 / CCUG 47730 / CIP 108061 / JCM 11494 / NBRC 100937 / ID131577)</name>
    <dbReference type="NCBI Taxonomy" id="469383"/>
    <lineage>
        <taxon>Bacteria</taxon>
        <taxon>Bacillati</taxon>
        <taxon>Actinomycetota</taxon>
        <taxon>Thermoleophilia</taxon>
        <taxon>Solirubrobacterales</taxon>
        <taxon>Conexibacteraceae</taxon>
        <taxon>Conexibacter</taxon>
    </lineage>
</organism>
<dbReference type="HOGENOM" id="CLU_360459_0_0_11"/>
<dbReference type="eggNOG" id="COG1520">
    <property type="taxonomic scope" value="Bacteria"/>
</dbReference>
<dbReference type="InterPro" id="IPR001434">
    <property type="entry name" value="OmcB-like_DUF11"/>
</dbReference>
<evidence type="ECO:0000259" key="5">
    <source>
        <dbReference type="Pfam" id="PF20597"/>
    </source>
</evidence>
<dbReference type="RefSeq" id="WP_012931893.1">
    <property type="nucleotide sequence ID" value="NC_013739.1"/>
</dbReference>
<evidence type="ECO:0000313" key="6">
    <source>
        <dbReference type="EMBL" id="ADB48840.1"/>
    </source>
</evidence>
<feature type="region of interest" description="Disordered" evidence="1">
    <location>
        <begin position="478"/>
        <end position="508"/>
    </location>
</feature>
<dbReference type="STRING" id="469383.Cwoe_0404"/>
<dbReference type="OrthoDB" id="3404418at2"/>
<feature type="signal peptide" evidence="2">
    <location>
        <begin position="1"/>
        <end position="21"/>
    </location>
</feature>
<proteinExistence type="predicted"/>
<dbReference type="KEGG" id="cwo:Cwoe_0404"/>
<reference evidence="7" key="2">
    <citation type="submission" date="2010-01" db="EMBL/GenBank/DDBJ databases">
        <title>The complete genome of Conexibacter woesei DSM 14684.</title>
        <authorList>
            <consortium name="US DOE Joint Genome Institute (JGI-PGF)"/>
            <person name="Lucas S."/>
            <person name="Copeland A."/>
            <person name="Lapidus A."/>
            <person name="Glavina del Rio T."/>
            <person name="Dalin E."/>
            <person name="Tice H."/>
            <person name="Bruce D."/>
            <person name="Goodwin L."/>
            <person name="Pitluck S."/>
            <person name="Kyrpides N."/>
            <person name="Mavromatis K."/>
            <person name="Ivanova N."/>
            <person name="Mikhailova N."/>
            <person name="Chertkov O."/>
            <person name="Brettin T."/>
            <person name="Detter J.C."/>
            <person name="Han C."/>
            <person name="Larimer F."/>
            <person name="Land M."/>
            <person name="Hauser L."/>
            <person name="Markowitz V."/>
            <person name="Cheng J.-F."/>
            <person name="Hugenholtz P."/>
            <person name="Woyke T."/>
            <person name="Wu D."/>
            <person name="Pukall R."/>
            <person name="Steenblock K."/>
            <person name="Schneider S."/>
            <person name="Klenk H.-P."/>
            <person name="Eisen J.A."/>
        </authorList>
    </citation>
    <scope>NUCLEOTIDE SEQUENCE [LARGE SCALE GENOMIC DNA]</scope>
    <source>
        <strain evidence="7">DSM 14684 / CIP 108061 / JCM 11494 / NBRC 100937 / ID131577</strain>
    </source>
</reference>
<feature type="domain" description="DUF5979" evidence="4">
    <location>
        <begin position="378"/>
        <end position="476"/>
    </location>
</feature>
<dbReference type="NCBIfam" id="TIGR04215">
    <property type="entry name" value="choice_anch_A"/>
    <property type="match status" value="1"/>
</dbReference>
<dbReference type="eggNOG" id="COG1361">
    <property type="taxonomic scope" value="Bacteria"/>
</dbReference>
<dbReference type="Pfam" id="PF19407">
    <property type="entry name" value="DUF5979"/>
    <property type="match status" value="1"/>
</dbReference>
<dbReference type="EMBL" id="CP001854">
    <property type="protein sequence ID" value="ADB48840.1"/>
    <property type="molecule type" value="Genomic_DNA"/>
</dbReference>
<evidence type="ECO:0000259" key="3">
    <source>
        <dbReference type="Pfam" id="PF01345"/>
    </source>
</evidence>
<dbReference type="Proteomes" id="UP000008229">
    <property type="component" value="Chromosome"/>
</dbReference>
<accession>D3F769</accession>
<dbReference type="AlphaFoldDB" id="D3F769"/>
<feature type="chain" id="PRO_5039646626" evidence="2">
    <location>
        <begin position="22"/>
        <end position="776"/>
    </location>
</feature>
<reference evidence="6 7" key="1">
    <citation type="journal article" date="2010" name="Stand. Genomic Sci.">
        <title>Complete genome sequence of Conexibacter woesei type strain (ID131577).</title>
        <authorList>
            <person name="Pukall R."/>
            <person name="Lapidus A."/>
            <person name="Glavina Del Rio T."/>
            <person name="Copeland A."/>
            <person name="Tice H."/>
            <person name="Cheng J.-F."/>
            <person name="Lucas S."/>
            <person name="Chen F."/>
            <person name="Nolan M."/>
            <person name="Bruce D."/>
            <person name="Goodwin L."/>
            <person name="Pitluck S."/>
            <person name="Mavromatis K."/>
            <person name="Ivanova N."/>
            <person name="Ovchinnikova G."/>
            <person name="Pati A."/>
            <person name="Chen A."/>
            <person name="Palaniappan K."/>
            <person name="Land M."/>
            <person name="Hauser L."/>
            <person name="Chang Y.-J."/>
            <person name="Jeffries C.D."/>
            <person name="Chain P."/>
            <person name="Meincke L."/>
            <person name="Sims D."/>
            <person name="Brettin T."/>
            <person name="Detter J.C."/>
            <person name="Rohde M."/>
            <person name="Goeker M."/>
            <person name="Bristow J."/>
            <person name="Eisen J.A."/>
            <person name="Markowitz V."/>
            <person name="Kyrpides N.C."/>
            <person name="Klenk H.-P."/>
            <person name="Hugenholtz P."/>
        </authorList>
    </citation>
    <scope>NUCLEOTIDE SEQUENCE [LARGE SCALE GENOMIC DNA]</scope>
    <source>
        <strain evidence="7">DSM 14684 / CIP 108061 / JCM 11494 / NBRC 100937 / ID131577</strain>
    </source>
</reference>
<feature type="compositionally biased region" description="Pro residues" evidence="1">
    <location>
        <begin position="479"/>
        <end position="490"/>
    </location>
</feature>
<evidence type="ECO:0000256" key="2">
    <source>
        <dbReference type="SAM" id="SignalP"/>
    </source>
</evidence>
<dbReference type="InterPro" id="IPR046022">
    <property type="entry name" value="DUF5979"/>
</dbReference>
<evidence type="ECO:0000313" key="7">
    <source>
        <dbReference type="Proteomes" id="UP000008229"/>
    </source>
</evidence>
<keyword evidence="7" id="KW-1185">Reference proteome</keyword>
<evidence type="ECO:0000259" key="4">
    <source>
        <dbReference type="Pfam" id="PF19407"/>
    </source>
</evidence>
<dbReference type="Pfam" id="PF20597">
    <property type="entry name" value="pAdhesive_15"/>
    <property type="match status" value="1"/>
</dbReference>
<sequence length="776" mass="79529" precursor="true">MLPIAGLVALLLLVATTSGQGGSPAPTPCQDLGPVAPDFGVFLRTAYSASNTQLEGRLAVGGSANLSNWSAGTALPPDSARLDAIVGGDLSVANSRLPNGSATYGRTLVGTLPTPNGTLRRAPPPFSIGSAMTELEVRSVALGQIAPNGTVSGPAAGTLLMSGSDPDRNVFTLAATTMQSAQRIEISVPPGSTVLVNVTGSTYSTVQDAQLASVETAAGAGRTLWNFPNANALQIGPGVAWQGTLLAPFAGIRLPPRGSVTGQVIGRSLVQAGTIGGRFDGCVTPPVRPSAPLSLTSLCVDPIADTVALRLRNETADTRDVEWEDRSSAQQGSFTVGPRHDYVFLVAQGTAPHDIVARAGDATAEVRTTTRRCQGAIVLRKLVTGTGAPADGRWRIDVSGDNGVSRDVTLAAGGRATLRLPGRIADGEVPLGVLPGGVQYTITEPDPQGAASTTIDYAPVTILDGDVERVTIVNDYVTAPPPPPPPPPPGDSGFLPIEPVLPPGTPLGRPGPGIVVAPGAADLAIDERIAPSRIVRNGVVTVVVRVRNAGRVPAVGTVAREIPQLDPLNPNRTARVLSVSSSGGAPDTTACSRRRPVRCELGTLQPGQDVVVRVAARVLAAHPLRSVVMVSSPTPDTNATNNFDHAHLRVLLPPPRVAAAIAAPRSVRAGAPLSYRVSAIGTGRRGARFVRFCHRPPAGLLVSSAPGAIRRGDLLCRDVSALGRGQRSSFVVRAVAAASAAGRRLRLGVTALAPGAPPSRTSTPLRVLVGGFGGRG</sequence>
<protein>
    <submittedName>
        <fullName evidence="6">Uncharacterized protein</fullName>
    </submittedName>
</protein>
<dbReference type="Pfam" id="PF01345">
    <property type="entry name" value="DUF11"/>
    <property type="match status" value="1"/>
</dbReference>
<feature type="domain" description="DUF11" evidence="3">
    <location>
        <begin position="522"/>
        <end position="646"/>
    </location>
</feature>